<accession>A0A699VFD5</accession>
<proteinExistence type="predicted"/>
<feature type="non-terminal residue" evidence="2">
    <location>
        <position position="70"/>
    </location>
</feature>
<dbReference type="AlphaFoldDB" id="A0A699VFD5"/>
<evidence type="ECO:0000256" key="1">
    <source>
        <dbReference type="SAM" id="MobiDB-lite"/>
    </source>
</evidence>
<dbReference type="EMBL" id="BKCJ011429988">
    <property type="protein sequence ID" value="GFD32953.1"/>
    <property type="molecule type" value="Genomic_DNA"/>
</dbReference>
<feature type="region of interest" description="Disordered" evidence="1">
    <location>
        <begin position="28"/>
        <end position="55"/>
    </location>
</feature>
<comment type="caution">
    <text evidence="2">The sequence shown here is derived from an EMBL/GenBank/DDBJ whole genome shotgun (WGS) entry which is preliminary data.</text>
</comment>
<gene>
    <name evidence="2" type="ORF">Tci_904922</name>
</gene>
<protein>
    <submittedName>
        <fullName evidence="2">Uncharacterized protein</fullName>
    </submittedName>
</protein>
<organism evidence="2">
    <name type="scientific">Tanacetum cinerariifolium</name>
    <name type="common">Dalmatian daisy</name>
    <name type="synonym">Chrysanthemum cinerariifolium</name>
    <dbReference type="NCBI Taxonomy" id="118510"/>
    <lineage>
        <taxon>Eukaryota</taxon>
        <taxon>Viridiplantae</taxon>
        <taxon>Streptophyta</taxon>
        <taxon>Embryophyta</taxon>
        <taxon>Tracheophyta</taxon>
        <taxon>Spermatophyta</taxon>
        <taxon>Magnoliopsida</taxon>
        <taxon>eudicotyledons</taxon>
        <taxon>Gunneridae</taxon>
        <taxon>Pentapetalae</taxon>
        <taxon>asterids</taxon>
        <taxon>campanulids</taxon>
        <taxon>Asterales</taxon>
        <taxon>Asteraceae</taxon>
        <taxon>Asteroideae</taxon>
        <taxon>Anthemideae</taxon>
        <taxon>Anthemidinae</taxon>
        <taxon>Tanacetum</taxon>
    </lineage>
</organism>
<reference evidence="2" key="1">
    <citation type="journal article" date="2019" name="Sci. Rep.">
        <title>Draft genome of Tanacetum cinerariifolium, the natural source of mosquito coil.</title>
        <authorList>
            <person name="Yamashiro T."/>
            <person name="Shiraishi A."/>
            <person name="Satake H."/>
            <person name="Nakayama K."/>
        </authorList>
    </citation>
    <scope>NUCLEOTIDE SEQUENCE</scope>
</reference>
<sequence length="70" mass="7699">MSSSTVTYTSISYVSNLPPWGFHLISDAEPQTPEVVPQSPEQAPPSPDYMPGPEYPEYVALCDDEIPVED</sequence>
<evidence type="ECO:0000313" key="2">
    <source>
        <dbReference type="EMBL" id="GFD32953.1"/>
    </source>
</evidence>
<name>A0A699VFD5_TANCI</name>
<feature type="compositionally biased region" description="Pro residues" evidence="1">
    <location>
        <begin position="42"/>
        <end position="54"/>
    </location>
</feature>